<keyword evidence="1" id="KW-0862">Zinc</keyword>
<dbReference type="PIRSF" id="PIRSF039004">
    <property type="entry name" value="ADE_EF_0837"/>
    <property type="match status" value="1"/>
</dbReference>
<evidence type="ECO:0000256" key="2">
    <source>
        <dbReference type="PIRSR" id="PIRSR039004-2"/>
    </source>
</evidence>
<feature type="binding site" evidence="1">
    <location>
        <position position="300"/>
    </location>
    <ligand>
        <name>Zn(2+)</name>
        <dbReference type="ChEBI" id="CHEBI:29105"/>
        <label>1</label>
    </ligand>
</feature>
<dbReference type="EC" id="3.5.2.3" evidence="4"/>
<keyword evidence="1" id="KW-0479">Metal-binding</keyword>
<dbReference type="GO" id="GO:0046872">
    <property type="term" value="F:metal ion binding"/>
    <property type="evidence" value="ECO:0007669"/>
    <property type="project" value="UniProtKB-KW"/>
</dbReference>
<evidence type="ECO:0000259" key="3">
    <source>
        <dbReference type="Pfam" id="PF01979"/>
    </source>
</evidence>
<name>Q01TE0_SOLUE</name>
<dbReference type="AlphaFoldDB" id="Q01TE0"/>
<feature type="binding site" evidence="1">
    <location>
        <position position="84"/>
    </location>
    <ligand>
        <name>Zn(2+)</name>
        <dbReference type="ChEBI" id="CHEBI:29105"/>
        <label>1</label>
    </ligand>
</feature>
<feature type="modified residue" description="N6-carboxylysine" evidence="2">
    <location>
        <position position="184"/>
    </location>
</feature>
<reference evidence="4" key="1">
    <citation type="submission" date="2006-10" db="EMBL/GenBank/DDBJ databases">
        <title>Complete sequence of Solibacter usitatus Ellin6076.</title>
        <authorList>
            <consortium name="US DOE Joint Genome Institute"/>
            <person name="Copeland A."/>
            <person name="Lucas S."/>
            <person name="Lapidus A."/>
            <person name="Barry K."/>
            <person name="Detter J.C."/>
            <person name="Glavina del Rio T."/>
            <person name="Hammon N."/>
            <person name="Israni S."/>
            <person name="Dalin E."/>
            <person name="Tice H."/>
            <person name="Pitluck S."/>
            <person name="Thompson L.S."/>
            <person name="Brettin T."/>
            <person name="Bruce D."/>
            <person name="Han C."/>
            <person name="Tapia R."/>
            <person name="Gilna P."/>
            <person name="Schmutz J."/>
            <person name="Larimer F."/>
            <person name="Land M."/>
            <person name="Hauser L."/>
            <person name="Kyrpides N."/>
            <person name="Mikhailova N."/>
            <person name="Janssen P.H."/>
            <person name="Kuske C.R."/>
            <person name="Richardson P."/>
        </authorList>
    </citation>
    <scope>NUCLEOTIDE SEQUENCE</scope>
    <source>
        <strain evidence="4">Ellin6076</strain>
    </source>
</reference>
<dbReference type="GO" id="GO:0019213">
    <property type="term" value="F:deacetylase activity"/>
    <property type="evidence" value="ECO:0007669"/>
    <property type="project" value="InterPro"/>
</dbReference>
<evidence type="ECO:0000313" key="4">
    <source>
        <dbReference type="EMBL" id="ABJ87080.1"/>
    </source>
</evidence>
<dbReference type="GO" id="GO:0004151">
    <property type="term" value="F:dihydroorotase activity"/>
    <property type="evidence" value="ECO:0007669"/>
    <property type="project" value="UniProtKB-EC"/>
</dbReference>
<dbReference type="InterPro" id="IPR006680">
    <property type="entry name" value="Amidohydro-rel"/>
</dbReference>
<dbReference type="InterPro" id="IPR011059">
    <property type="entry name" value="Metal-dep_hydrolase_composite"/>
</dbReference>
<accession>Q01TE0</accession>
<dbReference type="NCBIfam" id="NF006689">
    <property type="entry name" value="PRK09237.1"/>
    <property type="match status" value="1"/>
</dbReference>
<proteinExistence type="predicted"/>
<dbReference type="Pfam" id="PF01979">
    <property type="entry name" value="Amidohydro_1"/>
    <property type="match status" value="1"/>
</dbReference>
<sequence precursor="true">MTLGRFLTALAFAACASAQPDFDLLIKGGHVIDSKNKLNAVRDIAIKAGKIAAVDANIPASRASKVVDASGLYVTPGLVDIHVHVYPGLVRNSYAGGSFGLQPDGFTLRSGVTTVADAGSSGWRNFEDFKTRIIDNQKTRVLAFLNIVGAGMGPGQIEQNLEDMEVKPAADTAIKYKGTIVGIKSAHFNGPEWTPYINAEEVGKIAHIPVMVDFGGNVRAGRTLYDLLTKYFRRGDIFTHMYGGRRGEQDAETKGPSQAMVEGRKRGVIFDVGHGNGSFLWNCAVPVMKAGFIPDSISTDLHYASMMGGMKDMLNVMDKFLALGMPLDEVILRSTWNPAKEIQHEELGHLSVGAPADIAVLRLEKGKFGFIDQIGGKLEGTQKLDCELTLRDGVVVYDLNGMAATPWEKLPVQPLPTPRSPAK</sequence>
<dbReference type="Gene3D" id="2.30.40.10">
    <property type="entry name" value="Urease, subunit C, domain 1"/>
    <property type="match status" value="1"/>
</dbReference>
<dbReference type="PANTHER" id="PTHR42717">
    <property type="entry name" value="DIHYDROOROTASE-RELATED"/>
    <property type="match status" value="1"/>
</dbReference>
<dbReference type="STRING" id="234267.Acid_6154"/>
<dbReference type="Gene3D" id="3.20.20.140">
    <property type="entry name" value="Metal-dependent hydrolases"/>
    <property type="match status" value="1"/>
</dbReference>
<dbReference type="SUPFAM" id="SSF51556">
    <property type="entry name" value="Metallo-dependent hydrolases"/>
    <property type="match status" value="1"/>
</dbReference>
<evidence type="ECO:0000256" key="1">
    <source>
        <dbReference type="PIRSR" id="PIRSR039004-1"/>
    </source>
</evidence>
<keyword evidence="4" id="KW-0378">Hydrolase</keyword>
<dbReference type="HOGENOM" id="CLU_036699_2_0_0"/>
<protein>
    <submittedName>
        <fullName evidence="4">Dihydroorotase</fullName>
        <ecNumber evidence="4">3.5.2.3</ecNumber>
    </submittedName>
</protein>
<dbReference type="InParanoid" id="Q01TE0"/>
<gene>
    <name evidence="4" type="ordered locus">Acid_6154</name>
</gene>
<dbReference type="PANTHER" id="PTHR42717:SF1">
    <property type="entry name" value="IMIDAZOLONEPROPIONASE AND RELATED AMIDOHYDROLASES"/>
    <property type="match status" value="1"/>
</dbReference>
<feature type="binding site" evidence="1">
    <location>
        <position position="82"/>
    </location>
    <ligand>
        <name>Zn(2+)</name>
        <dbReference type="ChEBI" id="CHEBI:29105"/>
        <label>1</label>
    </ligand>
</feature>
<dbReference type="SUPFAM" id="SSF51338">
    <property type="entry name" value="Composite domain of metallo-dependent hydrolases"/>
    <property type="match status" value="1"/>
</dbReference>
<dbReference type="eggNOG" id="COG3964">
    <property type="taxonomic scope" value="Bacteria"/>
</dbReference>
<dbReference type="EMBL" id="CP000473">
    <property type="protein sequence ID" value="ABJ87080.1"/>
    <property type="molecule type" value="Genomic_DNA"/>
</dbReference>
<feature type="binding site" description="via carbamate group" evidence="1">
    <location>
        <position position="184"/>
    </location>
    <ligand>
        <name>Zn(2+)</name>
        <dbReference type="ChEBI" id="CHEBI:29105"/>
        <label>1</label>
    </ligand>
</feature>
<feature type="binding site" description="via carbamate group" evidence="1">
    <location>
        <position position="184"/>
    </location>
    <ligand>
        <name>Zn(2+)</name>
        <dbReference type="ChEBI" id="CHEBI:29105"/>
        <label>2</label>
    </ligand>
</feature>
<feature type="domain" description="Amidohydrolase-related" evidence="3">
    <location>
        <begin position="287"/>
        <end position="363"/>
    </location>
</feature>
<dbReference type="InterPro" id="IPR032466">
    <property type="entry name" value="Metal_Hydrolase"/>
</dbReference>
<organism evidence="4">
    <name type="scientific">Solibacter usitatus (strain Ellin6076)</name>
    <dbReference type="NCBI Taxonomy" id="234267"/>
    <lineage>
        <taxon>Bacteria</taxon>
        <taxon>Pseudomonadati</taxon>
        <taxon>Acidobacteriota</taxon>
        <taxon>Terriglobia</taxon>
        <taxon>Bryobacterales</taxon>
        <taxon>Solibacteraceae</taxon>
        <taxon>Candidatus Solibacter</taxon>
    </lineage>
</organism>
<dbReference type="KEGG" id="sus:Acid_6154"/>
<feature type="binding site" evidence="1">
    <location>
        <position position="240"/>
    </location>
    <ligand>
        <name>Zn(2+)</name>
        <dbReference type="ChEBI" id="CHEBI:29105"/>
        <label>2</label>
    </ligand>
</feature>
<dbReference type="OrthoDB" id="9802793at2"/>
<dbReference type="InterPro" id="IPR020043">
    <property type="entry name" value="Deacetylase_Atu3266-like"/>
</dbReference>